<dbReference type="Proteomes" id="UP000061569">
    <property type="component" value="Chromosome"/>
</dbReference>
<evidence type="ECO:0000313" key="2">
    <source>
        <dbReference type="EMBL" id="ALN59342.1"/>
    </source>
</evidence>
<dbReference type="InterPro" id="IPR022123">
    <property type="entry name" value="DUF3658"/>
</dbReference>
<evidence type="ECO:0000313" key="3">
    <source>
        <dbReference type="Proteomes" id="UP000061569"/>
    </source>
</evidence>
<name>A0A0S2DLC0_LYSEN</name>
<dbReference type="Pfam" id="PF12395">
    <property type="entry name" value="DUF3658"/>
    <property type="match status" value="1"/>
</dbReference>
<dbReference type="AlphaFoldDB" id="A0A0S2DLC0"/>
<organism evidence="2 3">
    <name type="scientific">Lysobacter enzymogenes</name>
    <dbReference type="NCBI Taxonomy" id="69"/>
    <lineage>
        <taxon>Bacteria</taxon>
        <taxon>Pseudomonadati</taxon>
        <taxon>Pseudomonadota</taxon>
        <taxon>Gammaproteobacteria</taxon>
        <taxon>Lysobacterales</taxon>
        <taxon>Lysobacteraceae</taxon>
        <taxon>Lysobacter</taxon>
    </lineage>
</organism>
<protein>
    <recommendedName>
        <fullName evidence="1">DUF3658 domain-containing protein</fullName>
    </recommendedName>
</protein>
<dbReference type="PATRIC" id="fig|69.6.peg.3936"/>
<feature type="domain" description="DUF3658" evidence="1">
    <location>
        <begin position="27"/>
        <end position="95"/>
    </location>
</feature>
<gene>
    <name evidence="2" type="ORF">GLE_4000</name>
</gene>
<proteinExistence type="predicted"/>
<evidence type="ECO:0000259" key="1">
    <source>
        <dbReference type="Pfam" id="PF12395"/>
    </source>
</evidence>
<sequence>MSDSQYEPADAAPDEAALKRIAALRPEQLQAIDAVLMNACDGQWRKVASVVGRAMGCIPDRVPGIPDGFYAARVSGLVARGLLESQGDLSRMRYSEVRLTMKPAGSV</sequence>
<dbReference type="KEGG" id="lez:GLE_4000"/>
<accession>A0A0S2DLC0</accession>
<dbReference type="EMBL" id="CP013140">
    <property type="protein sequence ID" value="ALN59342.1"/>
    <property type="molecule type" value="Genomic_DNA"/>
</dbReference>
<reference evidence="2 3" key="1">
    <citation type="submission" date="2015-11" db="EMBL/GenBank/DDBJ databases">
        <title>Genome sequences of Lysobacter enzymogenes strain C3 and Lysobacter antibioticus ATCC 29479.</title>
        <authorList>
            <person name="Kobayashi D.Y."/>
        </authorList>
    </citation>
    <scope>NUCLEOTIDE SEQUENCE [LARGE SCALE GENOMIC DNA]</scope>
    <source>
        <strain evidence="2 3">C3</strain>
    </source>
</reference>